<evidence type="ECO:0000313" key="11">
    <source>
        <dbReference type="Proteomes" id="UP000588083"/>
    </source>
</evidence>
<evidence type="ECO:0000256" key="3">
    <source>
        <dbReference type="ARBA" id="ARBA00022578"/>
    </source>
</evidence>
<evidence type="ECO:0008006" key="12">
    <source>
        <dbReference type="Google" id="ProtNLM"/>
    </source>
</evidence>
<evidence type="ECO:0000256" key="4">
    <source>
        <dbReference type="ARBA" id="ARBA00023125"/>
    </source>
</evidence>
<dbReference type="PANTHER" id="PTHR30405:SF11">
    <property type="entry name" value="RNA-GUIDED DNA ENDONUCLEASE RV2885C-RELATED"/>
    <property type="match status" value="1"/>
</dbReference>
<comment type="similarity">
    <text evidence="2">In the N-terminal section; belongs to the transposase 2 family.</text>
</comment>
<evidence type="ECO:0000313" key="8">
    <source>
        <dbReference type="EMBL" id="GFP30791.1"/>
    </source>
</evidence>
<dbReference type="GO" id="GO:0032196">
    <property type="term" value="P:transposition"/>
    <property type="evidence" value="ECO:0007669"/>
    <property type="project" value="UniProtKB-KW"/>
</dbReference>
<evidence type="ECO:0000259" key="7">
    <source>
        <dbReference type="Pfam" id="PF07282"/>
    </source>
</evidence>
<evidence type="ECO:0000313" key="10">
    <source>
        <dbReference type="Proteomes" id="UP000561271"/>
    </source>
</evidence>
<dbReference type="NCBIfam" id="TIGR01766">
    <property type="entry name" value="IS200/IS605 family accessory protein TnpB-like domain"/>
    <property type="match status" value="1"/>
</dbReference>
<keyword evidence="3" id="KW-0815">Transposition</keyword>
<dbReference type="InterPro" id="IPR010095">
    <property type="entry name" value="Cas12f1-like_TNB"/>
</dbReference>
<evidence type="ECO:0000313" key="9">
    <source>
        <dbReference type="EMBL" id="GFP37240.1"/>
    </source>
</evidence>
<dbReference type="Proteomes" id="UP000588083">
    <property type="component" value="Unassembled WGS sequence"/>
</dbReference>
<evidence type="ECO:0000256" key="5">
    <source>
        <dbReference type="ARBA" id="ARBA00023172"/>
    </source>
</evidence>
<gene>
    <name evidence="8" type="ORF">HKBW3S34_01711</name>
    <name evidence="9" type="ORF">HKBW3S44_00920</name>
</gene>
<keyword evidence="5" id="KW-0233">DNA recombination</keyword>
<dbReference type="GO" id="GO:0003677">
    <property type="term" value="F:DNA binding"/>
    <property type="evidence" value="ECO:0007669"/>
    <property type="project" value="UniProtKB-KW"/>
</dbReference>
<feature type="domain" description="Cas12f1-like TNB" evidence="7">
    <location>
        <begin position="225"/>
        <end position="288"/>
    </location>
</feature>
<dbReference type="PANTHER" id="PTHR30405">
    <property type="entry name" value="TRANSPOSASE"/>
    <property type="match status" value="1"/>
</dbReference>
<dbReference type="InterPro" id="IPR001959">
    <property type="entry name" value="Transposase"/>
</dbReference>
<dbReference type="RefSeq" id="WP_176231498.1">
    <property type="nucleotide sequence ID" value="NZ_BLRZ01000104.1"/>
</dbReference>
<dbReference type="GO" id="GO:0006310">
    <property type="term" value="P:DNA recombination"/>
    <property type="evidence" value="ECO:0007669"/>
    <property type="project" value="UniProtKB-KW"/>
</dbReference>
<evidence type="ECO:0000259" key="6">
    <source>
        <dbReference type="Pfam" id="PF01385"/>
    </source>
</evidence>
<evidence type="ECO:0000256" key="2">
    <source>
        <dbReference type="ARBA" id="ARBA00011044"/>
    </source>
</evidence>
<dbReference type="EMBL" id="BLRZ01000104">
    <property type="protein sequence ID" value="GFP30791.1"/>
    <property type="molecule type" value="Genomic_DNA"/>
</dbReference>
<sequence>MKQRRYDELIEPGKDGIERELAEVRSATKLTKPDYHLRVHGHQVGAESLNKFSREGNTASVWSIDGRLRSGFVCHNPRYLPHIKGEADLVYRKGKFFLFQTVEIPEENIKDVEEFIGVDFGVNNIATLSDGIQYNSKQLDKVRNRYSRTRQSLQSKGTSGGRKCLKRLKGREARFATVTNHAIAKQVVEKAKSLNMGIALEDLTGIRERTKVRKVQRRKHHSWAFAQLRFFLQYKARLAGIPFVMVNPRYTSQTCNICKMIGHRKGPSFSCPNCGNISDSDVNAAKNIAQLGIAVTDPERGSMICSIPLMPCQLAAG</sequence>
<dbReference type="AlphaFoldDB" id="A0A6V8PYG0"/>
<accession>A0A6V8PYG0</accession>
<dbReference type="Proteomes" id="UP000561271">
    <property type="component" value="Unassembled WGS sequence"/>
</dbReference>
<dbReference type="EMBL" id="BLSC01000063">
    <property type="protein sequence ID" value="GFP37240.1"/>
    <property type="molecule type" value="Genomic_DNA"/>
</dbReference>
<keyword evidence="11" id="KW-1185">Reference proteome</keyword>
<dbReference type="Pfam" id="PF07282">
    <property type="entry name" value="Cas12f1-like_TNB"/>
    <property type="match status" value="1"/>
</dbReference>
<dbReference type="Pfam" id="PF01385">
    <property type="entry name" value="OrfB_IS605"/>
    <property type="match status" value="1"/>
</dbReference>
<protein>
    <recommendedName>
        <fullName evidence="12">Transposase</fullName>
    </recommendedName>
</protein>
<dbReference type="InterPro" id="IPR051399">
    <property type="entry name" value="RNA-guided_DNA_endo/Transpos"/>
</dbReference>
<dbReference type="NCBIfam" id="NF040570">
    <property type="entry name" value="guided_TnpB"/>
    <property type="match status" value="1"/>
</dbReference>
<reference evidence="10 11" key="1">
    <citation type="journal article" date="2020" name="Front. Microbiol.">
        <title>Single-cell genomics of novel Actinobacteria with the Wood-Ljungdahl pathway discovered in a serpentinizing system.</title>
        <authorList>
            <person name="Merino N."/>
            <person name="Kawai M."/>
            <person name="Boyd E.S."/>
            <person name="Colman D.R."/>
            <person name="McGlynn S.E."/>
            <person name="Nealson K.H."/>
            <person name="Kurokawa K."/>
            <person name="Hongoh Y."/>
        </authorList>
    </citation>
    <scope>NUCLEOTIDE SEQUENCE [LARGE SCALE GENOMIC DNA]</scope>
    <source>
        <strain evidence="8 11">S34</strain>
        <strain evidence="9 10">S44</strain>
    </source>
</reference>
<comment type="similarity">
    <text evidence="1">In the C-terminal section; belongs to the transposase 35 family.</text>
</comment>
<proteinExistence type="inferred from homology"/>
<comment type="caution">
    <text evidence="9">The sequence shown here is derived from an EMBL/GenBank/DDBJ whole genome shotgun (WGS) entry which is preliminary data.</text>
</comment>
<name>A0A6V8PYG0_9ACTN</name>
<evidence type="ECO:0000256" key="1">
    <source>
        <dbReference type="ARBA" id="ARBA00008761"/>
    </source>
</evidence>
<feature type="domain" description="Probable transposase IS891/IS1136/IS1341" evidence="6">
    <location>
        <begin position="102"/>
        <end position="194"/>
    </location>
</feature>
<organism evidence="9 10">
    <name type="scientific">Candidatus Hakubella thermalkaliphila</name>
    <dbReference type="NCBI Taxonomy" id="2754717"/>
    <lineage>
        <taxon>Bacteria</taxon>
        <taxon>Bacillati</taxon>
        <taxon>Actinomycetota</taxon>
        <taxon>Actinomycetota incertae sedis</taxon>
        <taxon>Candidatus Hakubellales</taxon>
        <taxon>Candidatus Hakubellaceae</taxon>
        <taxon>Candidatus Hakubella</taxon>
    </lineage>
</organism>
<keyword evidence="4" id="KW-0238">DNA-binding</keyword>